<feature type="region of interest" description="Disordered" evidence="1">
    <location>
        <begin position="1"/>
        <end position="56"/>
    </location>
</feature>
<sequence length="263" mass="26589">MGSDAMSQGGVDRDALPRDGGRQAAPSLDELRRRMAAVPGRGESAAQRLPLDSGGSGRAALPVPAALAPLLPDGGLVKGSVVAYTGASSLLAGLLAAVTESGGHAAVVGMPRLGLLAAVEMGAQLRRLAVISDPGPDPVEVAAVLLDGLDLVVLGLGGGAVAPARSRVIAARARNKGATLVVADGRWPGASLQLDARVAGYTGLGRGRGRLRSLGLTVEVRGKAGPPRRGRLDLCPNAGRVEWVLREKAARPVEAIDTQEAVS</sequence>
<evidence type="ECO:0000313" key="3">
    <source>
        <dbReference type="Proteomes" id="UP000807309"/>
    </source>
</evidence>
<feature type="compositionally biased region" description="Basic and acidic residues" evidence="1">
    <location>
        <begin position="11"/>
        <end position="21"/>
    </location>
</feature>
<dbReference type="EMBL" id="JADLRE010000007">
    <property type="protein sequence ID" value="MBF6225764.1"/>
    <property type="molecule type" value="Genomic_DNA"/>
</dbReference>
<name>A0ABS0CAV5_9NOCA</name>
<accession>A0ABS0CAV5</accession>
<evidence type="ECO:0008006" key="4">
    <source>
        <dbReference type="Google" id="ProtNLM"/>
    </source>
</evidence>
<gene>
    <name evidence="2" type="ORF">IU470_11700</name>
</gene>
<comment type="caution">
    <text evidence="2">The sequence shown here is derived from an EMBL/GenBank/DDBJ whole genome shotgun (WGS) entry which is preliminary data.</text>
</comment>
<protein>
    <recommendedName>
        <fullName evidence="4">Recombinase A</fullName>
    </recommendedName>
</protein>
<keyword evidence="3" id="KW-1185">Reference proteome</keyword>
<dbReference type="RefSeq" id="WP_195032971.1">
    <property type="nucleotide sequence ID" value="NZ_JADLRE010000007.1"/>
</dbReference>
<organism evidence="2 3">
    <name type="scientific">Nocardia abscessus</name>
    <dbReference type="NCBI Taxonomy" id="120957"/>
    <lineage>
        <taxon>Bacteria</taxon>
        <taxon>Bacillati</taxon>
        <taxon>Actinomycetota</taxon>
        <taxon>Actinomycetes</taxon>
        <taxon>Mycobacteriales</taxon>
        <taxon>Nocardiaceae</taxon>
        <taxon>Nocardia</taxon>
    </lineage>
</organism>
<evidence type="ECO:0000313" key="2">
    <source>
        <dbReference type="EMBL" id="MBF6225764.1"/>
    </source>
</evidence>
<evidence type="ECO:0000256" key="1">
    <source>
        <dbReference type="SAM" id="MobiDB-lite"/>
    </source>
</evidence>
<proteinExistence type="predicted"/>
<reference evidence="2 3" key="1">
    <citation type="submission" date="2020-10" db="EMBL/GenBank/DDBJ databases">
        <title>Identification of Nocardia species via Next-generation sequencing and recognition of intraspecies genetic diversity.</title>
        <authorList>
            <person name="Li P."/>
            <person name="Li P."/>
            <person name="Lu B."/>
        </authorList>
    </citation>
    <scope>NUCLEOTIDE SEQUENCE [LARGE SCALE GENOMIC DNA]</scope>
    <source>
        <strain evidence="2 3">N-11</strain>
    </source>
</reference>
<dbReference type="Proteomes" id="UP000807309">
    <property type="component" value="Unassembled WGS sequence"/>
</dbReference>